<reference evidence="2" key="1">
    <citation type="journal article" date="2011" name="PLoS Genet.">
        <title>Genomic analysis of the necrotrophic fungal pathogens Sclerotinia sclerotiorum and Botrytis cinerea.</title>
        <authorList>
            <person name="Amselem J."/>
            <person name="Cuomo C.A."/>
            <person name="van Kan J.A."/>
            <person name="Viaud M."/>
            <person name="Benito E.P."/>
            <person name="Couloux A."/>
            <person name="Coutinho P.M."/>
            <person name="de Vries R.P."/>
            <person name="Dyer P.S."/>
            <person name="Fillinger S."/>
            <person name="Fournier E."/>
            <person name="Gout L."/>
            <person name="Hahn M."/>
            <person name="Kohn L."/>
            <person name="Lapalu N."/>
            <person name="Plummer K.M."/>
            <person name="Pradier J.M."/>
            <person name="Quevillon E."/>
            <person name="Sharon A."/>
            <person name="Simon A."/>
            <person name="ten Have A."/>
            <person name="Tudzynski B."/>
            <person name="Tudzynski P."/>
            <person name="Wincker P."/>
            <person name="Andrew M."/>
            <person name="Anthouard V."/>
            <person name="Beever R.E."/>
            <person name="Beffa R."/>
            <person name="Benoit I."/>
            <person name="Bouzid O."/>
            <person name="Brault B."/>
            <person name="Chen Z."/>
            <person name="Choquer M."/>
            <person name="Collemare J."/>
            <person name="Cotton P."/>
            <person name="Danchin E.G."/>
            <person name="Da Silva C."/>
            <person name="Gautier A."/>
            <person name="Giraud C."/>
            <person name="Giraud T."/>
            <person name="Gonzalez C."/>
            <person name="Grossetete S."/>
            <person name="Guldener U."/>
            <person name="Henrissat B."/>
            <person name="Howlett B.J."/>
            <person name="Kodira C."/>
            <person name="Kretschmer M."/>
            <person name="Lappartient A."/>
            <person name="Leroch M."/>
            <person name="Levis C."/>
            <person name="Mauceli E."/>
            <person name="Neuveglise C."/>
            <person name="Oeser B."/>
            <person name="Pearson M."/>
            <person name="Poulain J."/>
            <person name="Poussereau N."/>
            <person name="Quesneville H."/>
            <person name="Rascle C."/>
            <person name="Schumacher J."/>
            <person name="Segurens B."/>
            <person name="Sexton A."/>
            <person name="Silva E."/>
            <person name="Sirven C."/>
            <person name="Soanes D.M."/>
            <person name="Talbot N.J."/>
            <person name="Templeton M."/>
            <person name="Yandava C."/>
            <person name="Yarden O."/>
            <person name="Zeng Q."/>
            <person name="Rollins J.A."/>
            <person name="Lebrun M.H."/>
            <person name="Dickman M."/>
        </authorList>
    </citation>
    <scope>NUCLEOTIDE SEQUENCE [LARGE SCALE GENOMIC DNA]</scope>
    <source>
        <strain evidence="2">T4</strain>
    </source>
</reference>
<dbReference type="EMBL" id="FQ790300">
    <property type="protein sequence ID" value="CCD49128.1"/>
    <property type="molecule type" value="Genomic_DNA"/>
</dbReference>
<evidence type="ECO:0000313" key="2">
    <source>
        <dbReference type="Proteomes" id="UP000008177"/>
    </source>
</evidence>
<dbReference type="InParanoid" id="G2Y952"/>
<organism evidence="1 2">
    <name type="scientific">Botryotinia fuckeliana (strain T4)</name>
    <name type="common">Noble rot fungus</name>
    <name type="synonym">Botrytis cinerea</name>
    <dbReference type="NCBI Taxonomy" id="999810"/>
    <lineage>
        <taxon>Eukaryota</taxon>
        <taxon>Fungi</taxon>
        <taxon>Dikarya</taxon>
        <taxon>Ascomycota</taxon>
        <taxon>Pezizomycotina</taxon>
        <taxon>Leotiomycetes</taxon>
        <taxon>Helotiales</taxon>
        <taxon>Sclerotiniaceae</taxon>
        <taxon>Botrytis</taxon>
    </lineage>
</organism>
<proteinExistence type="predicted"/>
<dbReference type="HOGENOM" id="CLU_2372532_0_0_1"/>
<accession>G2Y952</accession>
<evidence type="ECO:0000313" key="1">
    <source>
        <dbReference type="EMBL" id="CCD49128.1"/>
    </source>
</evidence>
<name>G2Y952_BOTF4</name>
<protein>
    <submittedName>
        <fullName evidence="1">Uncharacterized protein</fullName>
    </submittedName>
</protein>
<dbReference type="AlphaFoldDB" id="G2Y952"/>
<dbReference type="Proteomes" id="UP000008177">
    <property type="component" value="Unplaced contigs"/>
</dbReference>
<sequence length="95" mass="10820">MEDCRDWISGGVWSSLSSRLLRDVYAWACARCSCRFFLTVRVEKESEGLLIDGSEDESGISWSIDIDTFLILGSLEDVPWKVSRRNLRSLLTTTL</sequence>
<gene>
    <name evidence="1" type="ORF">BofuT4_uP030040.1</name>
</gene>